<keyword evidence="5" id="KW-0677">Repeat</keyword>
<sequence>LVAMFESPFGARIMCLDVSLQDEILITGDKKGNIAAFPFHKTLAAHDSSEAQQKIPLRDRFKGAHGISSVTSVEIITSASDHIEIHTTGGDGCICFFKYGRNVKNVEFVGMRQLKELGTIQSIYANHTSVNQLVGTYAIGFTSA</sequence>
<dbReference type="Proteomes" id="UP000015105">
    <property type="component" value="Unassembled WGS sequence"/>
</dbReference>
<keyword evidence="2" id="KW-0963">Cytoplasm</keyword>
<protein>
    <recommendedName>
        <fullName evidence="8">Anaphase-promoting complex subunit 4 WD40 domain-containing protein</fullName>
    </recommendedName>
</protein>
<proteinExistence type="predicted"/>
<dbReference type="Gramene" id="AET0Gv20058800.2">
    <property type="protein sequence ID" value="AET0Gv20058800.2"/>
    <property type="gene ID" value="AET0Gv20058800"/>
</dbReference>
<comment type="subcellular location">
    <subcellularLocation>
        <location evidence="1">Cytoplasm</location>
    </subcellularLocation>
</comment>
<keyword evidence="4" id="KW-0819">tRNA processing</keyword>
<keyword evidence="7" id="KW-1185">Reference proteome</keyword>
<evidence type="ECO:0000256" key="3">
    <source>
        <dbReference type="ARBA" id="ARBA00022574"/>
    </source>
</evidence>
<dbReference type="PANTHER" id="PTHR14344">
    <property type="entry name" value="WD REPEAT PROTEIN"/>
    <property type="match status" value="1"/>
</dbReference>
<reference evidence="7" key="1">
    <citation type="journal article" date="2014" name="Science">
        <title>Ancient hybridizations among the ancestral genomes of bread wheat.</title>
        <authorList>
            <consortium name="International Wheat Genome Sequencing Consortium,"/>
            <person name="Marcussen T."/>
            <person name="Sandve S.R."/>
            <person name="Heier L."/>
            <person name="Spannagl M."/>
            <person name="Pfeifer M."/>
            <person name="Jakobsen K.S."/>
            <person name="Wulff B.B."/>
            <person name="Steuernagel B."/>
            <person name="Mayer K.F."/>
            <person name="Olsen O.A."/>
        </authorList>
    </citation>
    <scope>NUCLEOTIDE SEQUENCE [LARGE SCALE GENOMIC DNA]</scope>
    <source>
        <strain evidence="7">cv. AL8/78</strain>
    </source>
</reference>
<dbReference type="GO" id="GO:0005737">
    <property type="term" value="C:cytoplasm"/>
    <property type="evidence" value="ECO:0007669"/>
    <property type="project" value="UniProtKB-SubCell"/>
</dbReference>
<dbReference type="InterPro" id="IPR051973">
    <property type="entry name" value="tRNA_Anticodon_Mtase-Reg"/>
</dbReference>
<evidence type="ECO:0000256" key="2">
    <source>
        <dbReference type="ARBA" id="ARBA00022490"/>
    </source>
</evidence>
<dbReference type="EnsemblPlants" id="AET0Gv20058800.2">
    <property type="protein sequence ID" value="AET0Gv20058800.2"/>
    <property type="gene ID" value="AET0Gv20058800"/>
</dbReference>
<dbReference type="AlphaFoldDB" id="A0A452XDI5"/>
<evidence type="ECO:0000256" key="1">
    <source>
        <dbReference type="ARBA" id="ARBA00004496"/>
    </source>
</evidence>
<evidence type="ECO:0000256" key="5">
    <source>
        <dbReference type="ARBA" id="ARBA00022737"/>
    </source>
</evidence>
<evidence type="ECO:0000256" key="4">
    <source>
        <dbReference type="ARBA" id="ARBA00022694"/>
    </source>
</evidence>
<keyword evidence="3" id="KW-0853">WD repeat</keyword>
<evidence type="ECO:0008006" key="8">
    <source>
        <dbReference type="Google" id="ProtNLM"/>
    </source>
</evidence>
<evidence type="ECO:0000313" key="7">
    <source>
        <dbReference type="Proteomes" id="UP000015105"/>
    </source>
</evidence>
<reference evidence="7" key="2">
    <citation type="journal article" date="2017" name="Nat. Plants">
        <title>The Aegilops tauschii genome reveals multiple impacts of transposons.</title>
        <authorList>
            <person name="Zhao G."/>
            <person name="Zou C."/>
            <person name="Li K."/>
            <person name="Wang K."/>
            <person name="Li T."/>
            <person name="Gao L."/>
            <person name="Zhang X."/>
            <person name="Wang H."/>
            <person name="Yang Z."/>
            <person name="Liu X."/>
            <person name="Jiang W."/>
            <person name="Mao L."/>
            <person name="Kong X."/>
            <person name="Jiao Y."/>
            <person name="Jia J."/>
        </authorList>
    </citation>
    <scope>NUCLEOTIDE SEQUENCE [LARGE SCALE GENOMIC DNA]</scope>
    <source>
        <strain evidence="7">cv. AL8/78</strain>
    </source>
</reference>
<accession>A0A452XDI5</accession>
<evidence type="ECO:0000313" key="6">
    <source>
        <dbReference type="EnsemblPlants" id="AET0Gv20058800.2"/>
    </source>
</evidence>
<dbReference type="GO" id="GO:0030488">
    <property type="term" value="P:tRNA methylation"/>
    <property type="evidence" value="ECO:0007669"/>
    <property type="project" value="TreeGrafter"/>
</dbReference>
<name>A0A452XDI5_AEGTS</name>
<dbReference type="PANTHER" id="PTHR14344:SF3">
    <property type="entry name" value="WD REPEAT-CONTAINING PROTEIN 6"/>
    <property type="match status" value="1"/>
</dbReference>
<dbReference type="STRING" id="200361.A0A452XDI5"/>
<reference evidence="6" key="3">
    <citation type="submission" date="2019-03" db="UniProtKB">
        <authorList>
            <consortium name="EnsemblPlants"/>
        </authorList>
    </citation>
    <scope>IDENTIFICATION</scope>
</reference>
<organism evidence="6 7">
    <name type="scientific">Aegilops tauschii subsp. strangulata</name>
    <name type="common">Goatgrass</name>
    <dbReference type="NCBI Taxonomy" id="200361"/>
    <lineage>
        <taxon>Eukaryota</taxon>
        <taxon>Viridiplantae</taxon>
        <taxon>Streptophyta</taxon>
        <taxon>Embryophyta</taxon>
        <taxon>Tracheophyta</taxon>
        <taxon>Spermatophyta</taxon>
        <taxon>Magnoliopsida</taxon>
        <taxon>Liliopsida</taxon>
        <taxon>Poales</taxon>
        <taxon>Poaceae</taxon>
        <taxon>BOP clade</taxon>
        <taxon>Pooideae</taxon>
        <taxon>Triticodae</taxon>
        <taxon>Triticeae</taxon>
        <taxon>Triticinae</taxon>
        <taxon>Aegilops</taxon>
    </lineage>
</organism>